<accession>A0ABP8JVT1</accession>
<evidence type="ECO:0000256" key="5">
    <source>
        <dbReference type="RuleBase" id="RU003792"/>
    </source>
</evidence>
<gene>
    <name evidence="4 7" type="primary">truA</name>
    <name evidence="7" type="ORF">GCM10023187_05520</name>
</gene>
<dbReference type="InterPro" id="IPR001406">
    <property type="entry name" value="PsdUridine_synth_TruA"/>
</dbReference>
<dbReference type="RefSeq" id="WP_345263717.1">
    <property type="nucleotide sequence ID" value="NZ_BAABHB010000001.1"/>
</dbReference>
<proteinExistence type="inferred from homology"/>
<feature type="active site" description="Nucleophile" evidence="4">
    <location>
        <position position="51"/>
    </location>
</feature>
<protein>
    <recommendedName>
        <fullName evidence="4">tRNA pseudouridine synthase A</fullName>
        <ecNumber evidence="4">5.4.99.12</ecNumber>
    </recommendedName>
    <alternativeName>
        <fullName evidence="4">tRNA pseudouridine(38-40) synthase</fullName>
    </alternativeName>
    <alternativeName>
        <fullName evidence="4">tRNA pseudouridylate synthase I</fullName>
    </alternativeName>
    <alternativeName>
        <fullName evidence="4">tRNA-uridine isomerase I</fullName>
    </alternativeName>
</protein>
<dbReference type="Pfam" id="PF01416">
    <property type="entry name" value="PseudoU_synth_1"/>
    <property type="match status" value="2"/>
</dbReference>
<comment type="similarity">
    <text evidence="1 4 5">Belongs to the tRNA pseudouridine synthase TruA family.</text>
</comment>
<dbReference type="Proteomes" id="UP001500936">
    <property type="component" value="Unassembled WGS sequence"/>
</dbReference>
<evidence type="ECO:0000256" key="1">
    <source>
        <dbReference type="ARBA" id="ARBA00009375"/>
    </source>
</evidence>
<feature type="domain" description="Pseudouridine synthase I TruA alpha/beta" evidence="6">
    <location>
        <begin position="149"/>
        <end position="243"/>
    </location>
</feature>
<keyword evidence="8" id="KW-1185">Reference proteome</keyword>
<evidence type="ECO:0000256" key="3">
    <source>
        <dbReference type="ARBA" id="ARBA00023235"/>
    </source>
</evidence>
<dbReference type="CDD" id="cd02570">
    <property type="entry name" value="PseudoU_synth_EcTruA"/>
    <property type="match status" value="1"/>
</dbReference>
<name>A0ABP8JVT1_9BACT</name>
<evidence type="ECO:0000313" key="8">
    <source>
        <dbReference type="Proteomes" id="UP001500936"/>
    </source>
</evidence>
<comment type="function">
    <text evidence="4">Formation of pseudouridine at positions 38, 39 and 40 in the anticodon stem and loop of transfer RNAs.</text>
</comment>
<dbReference type="EMBL" id="BAABHB010000001">
    <property type="protein sequence ID" value="GAA4396883.1"/>
    <property type="molecule type" value="Genomic_DNA"/>
</dbReference>
<evidence type="ECO:0000256" key="4">
    <source>
        <dbReference type="HAMAP-Rule" id="MF_00171"/>
    </source>
</evidence>
<evidence type="ECO:0000259" key="6">
    <source>
        <dbReference type="Pfam" id="PF01416"/>
    </source>
</evidence>
<reference evidence="8" key="1">
    <citation type="journal article" date="2019" name="Int. J. Syst. Evol. Microbiol.">
        <title>The Global Catalogue of Microorganisms (GCM) 10K type strain sequencing project: providing services to taxonomists for standard genome sequencing and annotation.</title>
        <authorList>
            <consortium name="The Broad Institute Genomics Platform"/>
            <consortium name="The Broad Institute Genome Sequencing Center for Infectious Disease"/>
            <person name="Wu L."/>
            <person name="Ma J."/>
        </authorList>
    </citation>
    <scope>NUCLEOTIDE SEQUENCE [LARGE SCALE GENOMIC DNA]</scope>
    <source>
        <strain evidence="8">JCM 17925</strain>
    </source>
</reference>
<dbReference type="EC" id="5.4.99.12" evidence="4"/>
<comment type="subunit">
    <text evidence="4">Homodimer.</text>
</comment>
<dbReference type="Gene3D" id="3.30.70.580">
    <property type="entry name" value="Pseudouridine synthase I, catalytic domain, N-terminal subdomain"/>
    <property type="match status" value="1"/>
</dbReference>
<sequence length="254" mass="29066">MRYFIQLSYKGTEFSGWQNQPNGISIQESLEKALSSILRRELKIVGSGRTDAGVHAEQQFAHFEVDEPLTVTAQLVYALNCILPAGIAVQAMFPVADDRHARYSAEYRYYQYRISRHKNPFLQKLIYVFRPELDVARMNEAAGLLLQHTNFQSFSKVRTSVNHFHCTITRAEWLREGDQLVFHVKANRFLYGMVRTLVGTLLEVGQGRMTVDHFEQIILAKDRTVAGRSVPPDGLFLVEVGYPAEVLQNRVIFD</sequence>
<dbReference type="SUPFAM" id="SSF55120">
    <property type="entry name" value="Pseudouridine synthase"/>
    <property type="match status" value="1"/>
</dbReference>
<dbReference type="PANTHER" id="PTHR11142">
    <property type="entry name" value="PSEUDOURIDYLATE SYNTHASE"/>
    <property type="match status" value="1"/>
</dbReference>
<dbReference type="InterPro" id="IPR020095">
    <property type="entry name" value="PsdUridine_synth_TruA_C"/>
</dbReference>
<keyword evidence="3 4" id="KW-0413">Isomerase</keyword>
<comment type="catalytic activity">
    <reaction evidence="4 5">
        <text>uridine(38/39/40) in tRNA = pseudouridine(38/39/40) in tRNA</text>
        <dbReference type="Rhea" id="RHEA:22376"/>
        <dbReference type="Rhea" id="RHEA-COMP:10085"/>
        <dbReference type="Rhea" id="RHEA-COMP:10087"/>
        <dbReference type="ChEBI" id="CHEBI:65314"/>
        <dbReference type="ChEBI" id="CHEBI:65315"/>
        <dbReference type="EC" id="5.4.99.12"/>
    </reaction>
</comment>
<organism evidence="7 8">
    <name type="scientific">Nibrella viscosa</name>
    <dbReference type="NCBI Taxonomy" id="1084524"/>
    <lineage>
        <taxon>Bacteria</taxon>
        <taxon>Pseudomonadati</taxon>
        <taxon>Bacteroidota</taxon>
        <taxon>Cytophagia</taxon>
        <taxon>Cytophagales</taxon>
        <taxon>Spirosomataceae</taxon>
        <taxon>Nibrella</taxon>
    </lineage>
</organism>
<feature type="domain" description="Pseudouridine synthase I TruA alpha/beta" evidence="6">
    <location>
        <begin position="8"/>
        <end position="103"/>
    </location>
</feature>
<feature type="binding site" evidence="4">
    <location>
        <position position="110"/>
    </location>
    <ligand>
        <name>substrate</name>
    </ligand>
</feature>
<dbReference type="InterPro" id="IPR020103">
    <property type="entry name" value="PsdUridine_synth_cat_dom_sf"/>
</dbReference>
<comment type="caution">
    <text evidence="4">Lacks conserved residue(s) required for the propagation of feature annotation.</text>
</comment>
<dbReference type="NCBIfam" id="TIGR00071">
    <property type="entry name" value="hisT_truA"/>
    <property type="match status" value="1"/>
</dbReference>
<comment type="caution">
    <text evidence="7">The sequence shown here is derived from an EMBL/GenBank/DDBJ whole genome shotgun (WGS) entry which is preliminary data.</text>
</comment>
<keyword evidence="2 4" id="KW-0819">tRNA processing</keyword>
<dbReference type="InterPro" id="IPR020094">
    <property type="entry name" value="TruA/RsuA/RluB/E/F_N"/>
</dbReference>
<dbReference type="Gene3D" id="3.30.70.660">
    <property type="entry name" value="Pseudouridine synthase I, catalytic domain, C-terminal subdomain"/>
    <property type="match status" value="1"/>
</dbReference>
<dbReference type="HAMAP" id="MF_00171">
    <property type="entry name" value="TruA"/>
    <property type="match status" value="1"/>
</dbReference>
<dbReference type="InterPro" id="IPR020097">
    <property type="entry name" value="PsdUridine_synth_TruA_a/b_dom"/>
</dbReference>
<dbReference type="PIRSF" id="PIRSF001430">
    <property type="entry name" value="tRNA_psdUrid_synth"/>
    <property type="match status" value="1"/>
</dbReference>
<evidence type="ECO:0000256" key="2">
    <source>
        <dbReference type="ARBA" id="ARBA00022694"/>
    </source>
</evidence>
<evidence type="ECO:0000313" key="7">
    <source>
        <dbReference type="EMBL" id="GAA4396883.1"/>
    </source>
</evidence>
<dbReference type="PANTHER" id="PTHR11142:SF0">
    <property type="entry name" value="TRNA PSEUDOURIDINE SYNTHASE-LIKE 1"/>
    <property type="match status" value="1"/>
</dbReference>